<proteinExistence type="predicted"/>
<keyword evidence="2" id="KW-1185">Reference proteome</keyword>
<accession>A0A9J5XG64</accession>
<sequence length="257" mass="29104">MEAISTRKICARLGLLQTLTTQTIARKDNTLTLLTFNLNTRPPLLPIYSHVLGNAYLYPSVYPLYPATRTSSLRRLRTVSSHVQTISVSLVHHRCHSHLLPNNLIPNLIAPSVPTHPSQHPHLRNMHFLNMCVLDWLALRSIQQGRSNYHSVELTFKSRWNFLITQDSRGKPPFPPSSPNAITYDLLDPKTPTVPIVPESFRVRQITQHDVSIPFFIQKFVKISSPSLLDGGLFHQYSAFLILDTLHLVQVASLPLS</sequence>
<dbReference type="AlphaFoldDB" id="A0A9J5XG64"/>
<dbReference type="Proteomes" id="UP000824120">
    <property type="component" value="Chromosome 9"/>
</dbReference>
<evidence type="ECO:0000313" key="2">
    <source>
        <dbReference type="Proteomes" id="UP000824120"/>
    </source>
</evidence>
<protein>
    <submittedName>
        <fullName evidence="1">Uncharacterized protein</fullName>
    </submittedName>
</protein>
<dbReference type="EMBL" id="JACXVP010000009">
    <property type="protein sequence ID" value="KAG5586650.1"/>
    <property type="molecule type" value="Genomic_DNA"/>
</dbReference>
<dbReference type="OrthoDB" id="1328569at2759"/>
<evidence type="ECO:0000313" key="1">
    <source>
        <dbReference type="EMBL" id="KAG5586650.1"/>
    </source>
</evidence>
<reference evidence="1 2" key="1">
    <citation type="submission" date="2020-09" db="EMBL/GenBank/DDBJ databases">
        <title>De no assembly of potato wild relative species, Solanum commersonii.</title>
        <authorList>
            <person name="Cho K."/>
        </authorList>
    </citation>
    <scope>NUCLEOTIDE SEQUENCE [LARGE SCALE GENOMIC DNA]</scope>
    <source>
        <strain evidence="1">LZ3.2</strain>
        <tissue evidence="1">Leaf</tissue>
    </source>
</reference>
<gene>
    <name evidence="1" type="ORF">H5410_047084</name>
</gene>
<organism evidence="1 2">
    <name type="scientific">Solanum commersonii</name>
    <name type="common">Commerson's wild potato</name>
    <name type="synonym">Commerson's nightshade</name>
    <dbReference type="NCBI Taxonomy" id="4109"/>
    <lineage>
        <taxon>Eukaryota</taxon>
        <taxon>Viridiplantae</taxon>
        <taxon>Streptophyta</taxon>
        <taxon>Embryophyta</taxon>
        <taxon>Tracheophyta</taxon>
        <taxon>Spermatophyta</taxon>
        <taxon>Magnoliopsida</taxon>
        <taxon>eudicotyledons</taxon>
        <taxon>Gunneridae</taxon>
        <taxon>Pentapetalae</taxon>
        <taxon>asterids</taxon>
        <taxon>lamiids</taxon>
        <taxon>Solanales</taxon>
        <taxon>Solanaceae</taxon>
        <taxon>Solanoideae</taxon>
        <taxon>Solaneae</taxon>
        <taxon>Solanum</taxon>
    </lineage>
</organism>
<name>A0A9J5XG64_SOLCO</name>
<comment type="caution">
    <text evidence="1">The sequence shown here is derived from an EMBL/GenBank/DDBJ whole genome shotgun (WGS) entry which is preliminary data.</text>
</comment>